<proteinExistence type="predicted"/>
<keyword evidence="2" id="KW-1133">Transmembrane helix</keyword>
<keyword evidence="2" id="KW-0812">Transmembrane</keyword>
<keyword evidence="2" id="KW-0472">Membrane</keyword>
<sequence length="67" mass="7347">MTVWVILGVAGAVVAAAVGWVAWRDRERTASAEDPGARRAAVVEQQRYEQNRHASQSDVIRRGDGRS</sequence>
<feature type="transmembrane region" description="Helical" evidence="2">
    <location>
        <begin position="6"/>
        <end position="23"/>
    </location>
</feature>
<evidence type="ECO:0000313" key="3">
    <source>
        <dbReference type="EMBL" id="SCF25285.1"/>
    </source>
</evidence>
<accession>A0A1C4YX16</accession>
<evidence type="ECO:0000313" key="4">
    <source>
        <dbReference type="Proteomes" id="UP000198228"/>
    </source>
</evidence>
<dbReference type="Proteomes" id="UP000198228">
    <property type="component" value="Chromosome I"/>
</dbReference>
<protein>
    <submittedName>
        <fullName evidence="3">Uncharacterized protein</fullName>
    </submittedName>
</protein>
<feature type="compositionally biased region" description="Basic and acidic residues" evidence="1">
    <location>
        <begin position="27"/>
        <end position="37"/>
    </location>
</feature>
<name>A0A1C4YX16_9ACTN</name>
<dbReference type="EMBL" id="LT607410">
    <property type="protein sequence ID" value="SCF25285.1"/>
    <property type="molecule type" value="Genomic_DNA"/>
</dbReference>
<gene>
    <name evidence="3" type="ORF">GA0074696_3801</name>
</gene>
<dbReference type="AlphaFoldDB" id="A0A1C4YX16"/>
<organism evidence="3 4">
    <name type="scientific">Micromonospora purpureochromogenes</name>
    <dbReference type="NCBI Taxonomy" id="47872"/>
    <lineage>
        <taxon>Bacteria</taxon>
        <taxon>Bacillati</taxon>
        <taxon>Actinomycetota</taxon>
        <taxon>Actinomycetes</taxon>
        <taxon>Micromonosporales</taxon>
        <taxon>Micromonosporaceae</taxon>
        <taxon>Micromonospora</taxon>
    </lineage>
</organism>
<evidence type="ECO:0000256" key="2">
    <source>
        <dbReference type="SAM" id="Phobius"/>
    </source>
</evidence>
<reference evidence="3 4" key="1">
    <citation type="submission" date="2016-06" db="EMBL/GenBank/DDBJ databases">
        <authorList>
            <person name="Kjaerup R.B."/>
            <person name="Dalgaard T.S."/>
            <person name="Juul-Madsen H.R."/>
        </authorList>
    </citation>
    <scope>NUCLEOTIDE SEQUENCE [LARGE SCALE GENOMIC DNA]</scope>
    <source>
        <strain evidence="3 4">DSM 43821</strain>
    </source>
</reference>
<dbReference type="RefSeq" id="WP_088962317.1">
    <property type="nucleotide sequence ID" value="NZ_LT607410.1"/>
</dbReference>
<evidence type="ECO:0000256" key="1">
    <source>
        <dbReference type="SAM" id="MobiDB-lite"/>
    </source>
</evidence>
<feature type="region of interest" description="Disordered" evidence="1">
    <location>
        <begin position="27"/>
        <end position="67"/>
    </location>
</feature>